<dbReference type="Proteomes" id="UP000075243">
    <property type="component" value="Chromosome 6"/>
</dbReference>
<evidence type="ECO:0000313" key="3">
    <source>
        <dbReference type="Proteomes" id="UP000075243"/>
    </source>
</evidence>
<evidence type="ECO:0000313" key="2">
    <source>
        <dbReference type="EMBL" id="KYP65694.1"/>
    </source>
</evidence>
<keyword evidence="1" id="KW-0732">Signal</keyword>
<dbReference type="OMA" id="YPYCETE"/>
<dbReference type="AlphaFoldDB" id="A0A151TF67"/>
<feature type="non-terminal residue" evidence="2">
    <location>
        <position position="1"/>
    </location>
</feature>
<keyword evidence="3" id="KW-1185">Reference proteome</keyword>
<organism evidence="2 3">
    <name type="scientific">Cajanus cajan</name>
    <name type="common">Pigeon pea</name>
    <name type="synonym">Cajanus indicus</name>
    <dbReference type="NCBI Taxonomy" id="3821"/>
    <lineage>
        <taxon>Eukaryota</taxon>
        <taxon>Viridiplantae</taxon>
        <taxon>Streptophyta</taxon>
        <taxon>Embryophyta</taxon>
        <taxon>Tracheophyta</taxon>
        <taxon>Spermatophyta</taxon>
        <taxon>Magnoliopsida</taxon>
        <taxon>eudicotyledons</taxon>
        <taxon>Gunneridae</taxon>
        <taxon>Pentapetalae</taxon>
        <taxon>rosids</taxon>
        <taxon>fabids</taxon>
        <taxon>Fabales</taxon>
        <taxon>Fabaceae</taxon>
        <taxon>Papilionoideae</taxon>
        <taxon>50 kb inversion clade</taxon>
        <taxon>NPAAA clade</taxon>
        <taxon>indigoferoid/millettioid clade</taxon>
        <taxon>Phaseoleae</taxon>
        <taxon>Cajanus</taxon>
    </lineage>
</organism>
<dbReference type="STRING" id="3821.A0A151TF67"/>
<reference evidence="2 3" key="1">
    <citation type="journal article" date="2012" name="Nat. Biotechnol.">
        <title>Draft genome sequence of pigeonpea (Cajanus cajan), an orphan legume crop of resource-poor farmers.</title>
        <authorList>
            <person name="Varshney R.K."/>
            <person name="Chen W."/>
            <person name="Li Y."/>
            <person name="Bharti A.K."/>
            <person name="Saxena R.K."/>
            <person name="Schlueter J.A."/>
            <person name="Donoghue M.T."/>
            <person name="Azam S."/>
            <person name="Fan G."/>
            <person name="Whaley A.M."/>
            <person name="Farmer A.D."/>
            <person name="Sheridan J."/>
            <person name="Iwata A."/>
            <person name="Tuteja R."/>
            <person name="Penmetsa R.V."/>
            <person name="Wu W."/>
            <person name="Upadhyaya H.D."/>
            <person name="Yang S.P."/>
            <person name="Shah T."/>
            <person name="Saxena K.B."/>
            <person name="Michael T."/>
            <person name="McCombie W.R."/>
            <person name="Yang B."/>
            <person name="Zhang G."/>
            <person name="Yang H."/>
            <person name="Wang J."/>
            <person name="Spillane C."/>
            <person name="Cook D.R."/>
            <person name="May G.D."/>
            <person name="Xu X."/>
            <person name="Jackson S.A."/>
        </authorList>
    </citation>
    <scope>NUCLEOTIDE SEQUENCE [LARGE SCALE GENOMIC DNA]</scope>
    <source>
        <strain evidence="3">cv. Asha</strain>
    </source>
</reference>
<dbReference type="PANTHER" id="PTHR33184:SF51">
    <property type="entry name" value="BETA-1,3-N-ACETYLGLUCOSAMINYLTRANSFERASE FAMILY PROTEIN"/>
    <property type="match status" value="1"/>
</dbReference>
<dbReference type="EMBL" id="CM003608">
    <property type="protein sequence ID" value="KYP65694.1"/>
    <property type="molecule type" value="Genomic_DNA"/>
</dbReference>
<dbReference type="PANTHER" id="PTHR33184">
    <property type="entry name" value="PROTEIN TAPETUM DETERMINANT 1-LIKE-RELATED"/>
    <property type="match status" value="1"/>
</dbReference>
<sequence>SCIMDSISIVQSKTGKLVEGTPEWRVSIRNKCRCVQYQVQIYCLGFQTNKPVDPSILSIYSGVCHLNPTKVISPSQTIQFLYAWNVQFLYYPYCETELRARHHSA</sequence>
<name>A0A151TF67_CAJCA</name>
<dbReference type="InterPro" id="IPR040361">
    <property type="entry name" value="TPD1"/>
</dbReference>
<protein>
    <submittedName>
        <fullName evidence="2">Uncharacterized protein</fullName>
    </submittedName>
</protein>
<dbReference type="GO" id="GO:0001709">
    <property type="term" value="P:cell fate determination"/>
    <property type="evidence" value="ECO:0007669"/>
    <property type="project" value="TreeGrafter"/>
</dbReference>
<evidence type="ECO:0000256" key="1">
    <source>
        <dbReference type="ARBA" id="ARBA00022729"/>
    </source>
</evidence>
<proteinExistence type="predicted"/>
<dbReference type="Gramene" id="C.cajan_11606.t">
    <property type="protein sequence ID" value="C.cajan_11606.t.cds1"/>
    <property type="gene ID" value="C.cajan_11606"/>
</dbReference>
<gene>
    <name evidence="2" type="ORF">KK1_011955</name>
</gene>
<dbReference type="Pfam" id="PF24068">
    <property type="entry name" value="TPD1_C"/>
    <property type="match status" value="1"/>
</dbReference>
<accession>A0A151TF67</accession>